<gene>
    <name evidence="4" type="primary">rhgT</name>
    <name evidence="4" type="ORF">Pla8534_55770</name>
</gene>
<feature type="domain" description="SGNH hydrolase-type esterase" evidence="3">
    <location>
        <begin position="36"/>
        <end position="231"/>
    </location>
</feature>
<reference evidence="4 5" key="1">
    <citation type="submission" date="2019-02" db="EMBL/GenBank/DDBJ databases">
        <title>Deep-cultivation of Planctomycetes and their phenomic and genomic characterization uncovers novel biology.</title>
        <authorList>
            <person name="Wiegand S."/>
            <person name="Jogler M."/>
            <person name="Boedeker C."/>
            <person name="Pinto D."/>
            <person name="Vollmers J."/>
            <person name="Rivas-Marin E."/>
            <person name="Kohn T."/>
            <person name="Peeters S.H."/>
            <person name="Heuer A."/>
            <person name="Rast P."/>
            <person name="Oberbeckmann S."/>
            <person name="Bunk B."/>
            <person name="Jeske O."/>
            <person name="Meyerdierks A."/>
            <person name="Storesund J.E."/>
            <person name="Kallscheuer N."/>
            <person name="Luecker S."/>
            <person name="Lage O.M."/>
            <person name="Pohl T."/>
            <person name="Merkel B.J."/>
            <person name="Hornburger P."/>
            <person name="Mueller R.-W."/>
            <person name="Bruemmer F."/>
            <person name="Labrenz M."/>
            <person name="Spormann A.M."/>
            <person name="Op den Camp H."/>
            <person name="Overmann J."/>
            <person name="Amann R."/>
            <person name="Jetten M.S.M."/>
            <person name="Mascher T."/>
            <person name="Medema M.H."/>
            <person name="Devos D.P."/>
            <person name="Kaster A.-K."/>
            <person name="Ovreas L."/>
            <person name="Rohde M."/>
            <person name="Galperin M.Y."/>
            <person name="Jogler C."/>
        </authorList>
    </citation>
    <scope>NUCLEOTIDE SEQUENCE [LARGE SCALE GENOMIC DNA]</scope>
    <source>
        <strain evidence="4 5">Pla85_3_4</strain>
    </source>
</reference>
<dbReference type="PANTHER" id="PTHR43695">
    <property type="entry name" value="PUTATIVE (AFU_ORTHOLOGUE AFUA_2G17250)-RELATED"/>
    <property type="match status" value="1"/>
</dbReference>
<organism evidence="4 5">
    <name type="scientific">Lignipirellula cremea</name>
    <dbReference type="NCBI Taxonomy" id="2528010"/>
    <lineage>
        <taxon>Bacteria</taxon>
        <taxon>Pseudomonadati</taxon>
        <taxon>Planctomycetota</taxon>
        <taxon>Planctomycetia</taxon>
        <taxon>Pirellulales</taxon>
        <taxon>Pirellulaceae</taxon>
        <taxon>Lignipirellula</taxon>
    </lineage>
</organism>
<dbReference type="SUPFAM" id="SSF52266">
    <property type="entry name" value="SGNH hydrolase"/>
    <property type="match status" value="1"/>
</dbReference>
<keyword evidence="2 4" id="KW-0378">Hydrolase</keyword>
<evidence type="ECO:0000256" key="2">
    <source>
        <dbReference type="ARBA" id="ARBA00022801"/>
    </source>
</evidence>
<dbReference type="InterPro" id="IPR036514">
    <property type="entry name" value="SGNH_hydro_sf"/>
</dbReference>
<dbReference type="Proteomes" id="UP000317648">
    <property type="component" value="Chromosome"/>
</dbReference>
<dbReference type="EMBL" id="CP036433">
    <property type="protein sequence ID" value="QDU97723.1"/>
    <property type="molecule type" value="Genomic_DNA"/>
</dbReference>
<comment type="similarity">
    <text evidence="1">Belongs to the 'GDSL' lipolytic enzyme family.</text>
</comment>
<dbReference type="EC" id="3.1.1.-" evidence="4"/>
<accession>A0A518E0V9</accession>
<dbReference type="InterPro" id="IPR037459">
    <property type="entry name" value="RhgT-like"/>
</dbReference>
<dbReference type="OrthoDB" id="9807041at2"/>
<proteinExistence type="inferred from homology"/>
<dbReference type="PANTHER" id="PTHR43695:SF1">
    <property type="entry name" value="RHAMNOGALACTURONAN ACETYLESTERASE"/>
    <property type="match status" value="1"/>
</dbReference>
<dbReference type="Pfam" id="PF13472">
    <property type="entry name" value="Lipase_GDSL_2"/>
    <property type="match status" value="1"/>
</dbReference>
<protein>
    <submittedName>
        <fullName evidence="4">Rhamnogalacturonan acetylesterase RhgT</fullName>
        <ecNumber evidence="4">3.1.1.-</ecNumber>
    </submittedName>
</protein>
<sequence>MRYLSKWTPGLAVALAFLLGGFEVESALAVEGTIWLIGDSTVASYPAERDPVAGWGQLLGEYCKEGVVIQNKAVSGTTSRSFVSRKFWEKVLPQIKEGDYVFIQFGHNDHYKERGEHLVSADDFKTNLAGYVAEIRGKGATPVLVTPMCRRIFDANNKIKKQFANYPEKVIELGREEKVAVIDLEEISFQELGKLTVEETKDVFLYLPAGKYPAFPDGKKDGVHFQTHGARLLAGWVVEDAKKQKLPIAQLFQ</sequence>
<dbReference type="GO" id="GO:0016788">
    <property type="term" value="F:hydrolase activity, acting on ester bonds"/>
    <property type="evidence" value="ECO:0007669"/>
    <property type="project" value="UniProtKB-ARBA"/>
</dbReference>
<keyword evidence="5" id="KW-1185">Reference proteome</keyword>
<dbReference type="Gene3D" id="3.40.50.1110">
    <property type="entry name" value="SGNH hydrolase"/>
    <property type="match status" value="1"/>
</dbReference>
<dbReference type="RefSeq" id="WP_145056482.1">
    <property type="nucleotide sequence ID" value="NZ_CP036433.1"/>
</dbReference>
<evidence type="ECO:0000313" key="4">
    <source>
        <dbReference type="EMBL" id="QDU97723.1"/>
    </source>
</evidence>
<dbReference type="AlphaFoldDB" id="A0A518E0V9"/>
<dbReference type="CDD" id="cd01821">
    <property type="entry name" value="Rhamnogalacturan_acetylesterase_like"/>
    <property type="match status" value="1"/>
</dbReference>
<dbReference type="KEGG" id="lcre:Pla8534_55770"/>
<evidence type="ECO:0000256" key="1">
    <source>
        <dbReference type="ARBA" id="ARBA00008668"/>
    </source>
</evidence>
<dbReference type="InterPro" id="IPR013830">
    <property type="entry name" value="SGNH_hydro"/>
</dbReference>
<evidence type="ECO:0000313" key="5">
    <source>
        <dbReference type="Proteomes" id="UP000317648"/>
    </source>
</evidence>
<evidence type="ECO:0000259" key="3">
    <source>
        <dbReference type="Pfam" id="PF13472"/>
    </source>
</evidence>
<name>A0A518E0V9_9BACT</name>